<evidence type="ECO:0000256" key="3">
    <source>
        <dbReference type="ARBA" id="ARBA00022989"/>
    </source>
</evidence>
<dbReference type="InterPro" id="IPR013714">
    <property type="entry name" value="Golgi_TVP15"/>
</dbReference>
<accession>A0A836YGC7</accession>
<evidence type="ECO:0000256" key="2">
    <source>
        <dbReference type="ARBA" id="ARBA00022692"/>
    </source>
</evidence>
<proteinExistence type="predicted"/>
<sequence length="283" mass="30630">MVSSNSVAPPEPVRGSCCQHNWPLVFLITSFIVTLFAFVGIILGFVKIIFAPNIVLLNVYCLIFCLLGLSAELRQFSLFRRVVYTWMKYFYFLVHYRQRGIFYIFFGFLLIGTGAIEIISGALAIALGALMLVVSTVVSLPKFEDPEEERRVREEYQFYYGGGGGDASTGAAPAPSSPAANIGVPGDTSTVPATTNKNQPQTVAKPPRALPAAAAAAAPAVASSSGGANLYREYNFGESVAREEEEEEAFSYAGSHANPYENEYVFQNSDAKTLTSLKDSSAP</sequence>
<organism evidence="6 7">
    <name type="scientific">Porcisia hertigi</name>
    <dbReference type="NCBI Taxonomy" id="2761500"/>
    <lineage>
        <taxon>Eukaryota</taxon>
        <taxon>Discoba</taxon>
        <taxon>Euglenozoa</taxon>
        <taxon>Kinetoplastea</taxon>
        <taxon>Metakinetoplastina</taxon>
        <taxon>Trypanosomatida</taxon>
        <taxon>Trypanosomatidae</taxon>
        <taxon>Leishmaniinae</taxon>
        <taxon>Porcisia</taxon>
    </lineage>
</organism>
<evidence type="ECO:0000256" key="5">
    <source>
        <dbReference type="SAM" id="Phobius"/>
    </source>
</evidence>
<comment type="subcellular location">
    <subcellularLocation>
        <location evidence="1">Membrane</location>
        <topology evidence="1">Multi-pass membrane protein</topology>
    </subcellularLocation>
</comment>
<dbReference type="OrthoDB" id="267204at2759"/>
<dbReference type="Proteomes" id="UP000674318">
    <property type="component" value="Unassembled WGS sequence"/>
</dbReference>
<keyword evidence="7" id="KW-1185">Reference proteome</keyword>
<evidence type="ECO:0000313" key="6">
    <source>
        <dbReference type="EMBL" id="KAG5511695.1"/>
    </source>
</evidence>
<evidence type="ECO:0000256" key="4">
    <source>
        <dbReference type="ARBA" id="ARBA00023136"/>
    </source>
</evidence>
<dbReference type="Pfam" id="PF08507">
    <property type="entry name" value="COPI_assoc"/>
    <property type="match status" value="1"/>
</dbReference>
<evidence type="ECO:0000256" key="1">
    <source>
        <dbReference type="ARBA" id="ARBA00004141"/>
    </source>
</evidence>
<dbReference type="GeneID" id="94293309"/>
<name>A0A836YGC7_9TRYP</name>
<keyword evidence="3 5" id="KW-1133">Transmembrane helix</keyword>
<feature type="transmembrane region" description="Helical" evidence="5">
    <location>
        <begin position="24"/>
        <end position="43"/>
    </location>
</feature>
<feature type="transmembrane region" description="Helical" evidence="5">
    <location>
        <begin position="49"/>
        <end position="69"/>
    </location>
</feature>
<keyword evidence="4 5" id="KW-0472">Membrane</keyword>
<dbReference type="AlphaFoldDB" id="A0A836YGC7"/>
<feature type="transmembrane region" description="Helical" evidence="5">
    <location>
        <begin position="89"/>
        <end position="112"/>
    </location>
</feature>
<dbReference type="KEGG" id="phet:94293309"/>
<protein>
    <recommendedName>
        <fullName evidence="8">COPI associated protein</fullName>
    </recommendedName>
</protein>
<dbReference type="PANTHER" id="PTHR28128">
    <property type="entry name" value="GOLGI APPARATUS MEMBRANE PROTEIN TVP15"/>
    <property type="match status" value="1"/>
</dbReference>
<dbReference type="EMBL" id="JAFJZO010000004">
    <property type="protein sequence ID" value="KAG5511695.1"/>
    <property type="molecule type" value="Genomic_DNA"/>
</dbReference>
<dbReference type="GO" id="GO:0016020">
    <property type="term" value="C:membrane"/>
    <property type="evidence" value="ECO:0007669"/>
    <property type="project" value="UniProtKB-SubCell"/>
</dbReference>
<dbReference type="PANTHER" id="PTHR28128:SF1">
    <property type="entry name" value="GOLGI APPARATUS MEMBRANE PROTEIN TVP15"/>
    <property type="match status" value="1"/>
</dbReference>
<keyword evidence="2 5" id="KW-0812">Transmembrane</keyword>
<dbReference type="RefSeq" id="XP_067759787.1">
    <property type="nucleotide sequence ID" value="XM_067903232.1"/>
</dbReference>
<gene>
    <name evidence="6" type="ORF">JKF63_07292</name>
</gene>
<comment type="caution">
    <text evidence="6">The sequence shown here is derived from an EMBL/GenBank/DDBJ whole genome shotgun (WGS) entry which is preliminary data.</text>
</comment>
<reference evidence="6 7" key="1">
    <citation type="submission" date="2021-02" db="EMBL/GenBank/DDBJ databases">
        <title>Porcisia hertigi Genome sequencing and assembly.</title>
        <authorList>
            <person name="Almutairi H."/>
            <person name="Gatherer D."/>
        </authorList>
    </citation>
    <scope>NUCLEOTIDE SEQUENCE [LARGE SCALE GENOMIC DNA]</scope>
    <source>
        <strain evidence="6 7">C119</strain>
    </source>
</reference>
<evidence type="ECO:0000313" key="7">
    <source>
        <dbReference type="Proteomes" id="UP000674318"/>
    </source>
</evidence>
<evidence type="ECO:0008006" key="8">
    <source>
        <dbReference type="Google" id="ProtNLM"/>
    </source>
</evidence>